<accession>A0A9Q0MYU0</accession>
<gene>
    <name evidence="1" type="primary">dlg1_0</name>
    <name evidence="1" type="ORF">Bhyg_12737</name>
</gene>
<organism evidence="1 2">
    <name type="scientific">Pseudolycoriella hygida</name>
    <dbReference type="NCBI Taxonomy" id="35572"/>
    <lineage>
        <taxon>Eukaryota</taxon>
        <taxon>Metazoa</taxon>
        <taxon>Ecdysozoa</taxon>
        <taxon>Arthropoda</taxon>
        <taxon>Hexapoda</taxon>
        <taxon>Insecta</taxon>
        <taxon>Pterygota</taxon>
        <taxon>Neoptera</taxon>
        <taxon>Endopterygota</taxon>
        <taxon>Diptera</taxon>
        <taxon>Nematocera</taxon>
        <taxon>Sciaroidea</taxon>
        <taxon>Sciaridae</taxon>
        <taxon>Pseudolycoriella</taxon>
    </lineage>
</organism>
<keyword evidence="2" id="KW-1185">Reference proteome</keyword>
<evidence type="ECO:0000313" key="2">
    <source>
        <dbReference type="Proteomes" id="UP001151699"/>
    </source>
</evidence>
<dbReference type="AlphaFoldDB" id="A0A9Q0MYU0"/>
<evidence type="ECO:0000313" key="1">
    <source>
        <dbReference type="EMBL" id="KAJ6639989.1"/>
    </source>
</evidence>
<proteinExistence type="predicted"/>
<dbReference type="Proteomes" id="UP001151699">
    <property type="component" value="Chromosome X"/>
</dbReference>
<protein>
    <submittedName>
        <fullName evidence="1">Disks large 1 tumor suppressor protein</fullName>
    </submittedName>
</protein>
<dbReference type="EMBL" id="WJQU01000003">
    <property type="protein sequence ID" value="KAJ6639989.1"/>
    <property type="molecule type" value="Genomic_DNA"/>
</dbReference>
<dbReference type="OrthoDB" id="78824at2759"/>
<reference evidence="1" key="1">
    <citation type="submission" date="2022-07" db="EMBL/GenBank/DDBJ databases">
        <authorList>
            <person name="Trinca V."/>
            <person name="Uliana J.V.C."/>
            <person name="Torres T.T."/>
            <person name="Ward R.J."/>
            <person name="Monesi N."/>
        </authorList>
    </citation>
    <scope>NUCLEOTIDE SEQUENCE</scope>
    <source>
        <strain evidence="1">HSMRA1968</strain>
        <tissue evidence="1">Whole embryos</tissue>
    </source>
</reference>
<sequence>MHSNSSDYIQEFYELTLLDDTKTIQQKTVETLQIASKWEQENSLKISDSDRGTALLPLTQALINLKEQQEIAEINQVC</sequence>
<name>A0A9Q0MYU0_9DIPT</name>
<comment type="caution">
    <text evidence="1">The sequence shown here is derived from an EMBL/GenBank/DDBJ whole genome shotgun (WGS) entry which is preliminary data.</text>
</comment>